<reference evidence="3 4" key="1">
    <citation type="submission" date="2020-04" db="EMBL/GenBank/DDBJ databases">
        <authorList>
            <person name="Alioto T."/>
            <person name="Alioto T."/>
            <person name="Gomez Garrido J."/>
        </authorList>
    </citation>
    <scope>NUCLEOTIDE SEQUENCE [LARGE SCALE GENOMIC DNA]</scope>
</reference>
<dbReference type="Pfam" id="PF02893">
    <property type="entry name" value="GRAM"/>
    <property type="match status" value="1"/>
</dbReference>
<protein>
    <recommendedName>
        <fullName evidence="2">GRAM domain-containing protein</fullName>
    </recommendedName>
</protein>
<proteinExistence type="predicted"/>
<dbReference type="InterPro" id="IPR004182">
    <property type="entry name" value="GRAM"/>
</dbReference>
<evidence type="ECO:0000313" key="3">
    <source>
        <dbReference type="EMBL" id="CAB3378782.1"/>
    </source>
</evidence>
<accession>A0A8S1DFZ4</accession>
<dbReference type="GO" id="GO:0003713">
    <property type="term" value="F:transcription coactivator activity"/>
    <property type="evidence" value="ECO:0007669"/>
    <property type="project" value="InterPro"/>
</dbReference>
<evidence type="ECO:0000259" key="2">
    <source>
        <dbReference type="Pfam" id="PF02893"/>
    </source>
</evidence>
<feature type="region of interest" description="Disordered" evidence="1">
    <location>
        <begin position="221"/>
        <end position="241"/>
    </location>
</feature>
<feature type="compositionally biased region" description="Pro residues" evidence="1">
    <location>
        <begin position="221"/>
        <end position="232"/>
    </location>
</feature>
<sequence length="241" mass="25897">MSLNTAHANSGVLIHAGECILLFCNNVTLDFSGGHQAEMKGNKTGRLFLTTHRMIFLNSDAKDKMQSFSFPFVTMSEVELEQPIFGANFIKGKHGGAIDFGQAMLKASQMASRNGPPSAPPAYVAPNGGFYPAPPPAYTPPPNGYYGWVPPTNVFPDQPAANSVFMTDMPPPYPGINGYNGYASASAPPQQAMQPTAAQAKAMEAAQSAYYDPNRPQCAYVPPPAYYEPPPAYHDASKKDQ</sequence>
<evidence type="ECO:0000256" key="1">
    <source>
        <dbReference type="SAM" id="MobiDB-lite"/>
    </source>
</evidence>
<dbReference type="SUPFAM" id="SSF50729">
    <property type="entry name" value="PH domain-like"/>
    <property type="match status" value="1"/>
</dbReference>
<name>A0A8S1DFZ4_9INSE</name>
<comment type="caution">
    <text evidence="3">The sequence shown here is derived from an EMBL/GenBank/DDBJ whole genome shotgun (WGS) entry which is preliminary data.</text>
</comment>
<dbReference type="OrthoDB" id="1259151at2759"/>
<organism evidence="3 4">
    <name type="scientific">Cloeon dipterum</name>
    <dbReference type="NCBI Taxonomy" id="197152"/>
    <lineage>
        <taxon>Eukaryota</taxon>
        <taxon>Metazoa</taxon>
        <taxon>Ecdysozoa</taxon>
        <taxon>Arthropoda</taxon>
        <taxon>Hexapoda</taxon>
        <taxon>Insecta</taxon>
        <taxon>Pterygota</taxon>
        <taxon>Palaeoptera</taxon>
        <taxon>Ephemeroptera</taxon>
        <taxon>Pisciforma</taxon>
        <taxon>Baetidae</taxon>
        <taxon>Cloeon</taxon>
    </lineage>
</organism>
<dbReference type="PANTHER" id="PTHR31606:SF1">
    <property type="entry name" value="WW DOMAIN BINDING PROTEIN 2, ISOFORM E"/>
    <property type="match status" value="1"/>
</dbReference>
<dbReference type="Proteomes" id="UP000494165">
    <property type="component" value="Unassembled WGS sequence"/>
</dbReference>
<dbReference type="GO" id="GO:0005634">
    <property type="term" value="C:nucleus"/>
    <property type="evidence" value="ECO:0007669"/>
    <property type="project" value="TreeGrafter"/>
</dbReference>
<gene>
    <name evidence="3" type="ORF">CLODIP_2_CD09339</name>
</gene>
<feature type="domain" description="GRAM" evidence="2">
    <location>
        <begin position="29"/>
        <end position="93"/>
    </location>
</feature>
<dbReference type="GO" id="GO:0031490">
    <property type="term" value="F:chromatin DNA binding"/>
    <property type="evidence" value="ECO:0007669"/>
    <property type="project" value="TreeGrafter"/>
</dbReference>
<dbReference type="AlphaFoldDB" id="A0A8S1DFZ4"/>
<evidence type="ECO:0000313" key="4">
    <source>
        <dbReference type="Proteomes" id="UP000494165"/>
    </source>
</evidence>
<keyword evidence="4" id="KW-1185">Reference proteome</keyword>
<dbReference type="EMBL" id="CADEPI010000172">
    <property type="protein sequence ID" value="CAB3378782.1"/>
    <property type="molecule type" value="Genomic_DNA"/>
</dbReference>
<dbReference type="CDD" id="cd13214">
    <property type="entry name" value="PH-GRAM_WBP2"/>
    <property type="match status" value="1"/>
</dbReference>
<dbReference type="InterPro" id="IPR044852">
    <property type="entry name" value="WBP2-like"/>
</dbReference>
<dbReference type="PANTHER" id="PTHR31606">
    <property type="entry name" value="WW DOMAIN BINDING PROTEIN 2, ISOFORM E"/>
    <property type="match status" value="1"/>
</dbReference>